<dbReference type="EMBL" id="JBBNAF010000008">
    <property type="protein sequence ID" value="KAK9121763.1"/>
    <property type="molecule type" value="Genomic_DNA"/>
</dbReference>
<proteinExistence type="inferred from homology"/>
<dbReference type="InterPro" id="IPR036026">
    <property type="entry name" value="Seven-hairpin_glycosidases"/>
</dbReference>
<dbReference type="PANTHER" id="PTHR11742:SF6">
    <property type="entry name" value="MANNOSYL-OLIGOSACCHARIDE ALPHA-1,2-MANNOSIDASE IA-RELATED"/>
    <property type="match status" value="1"/>
</dbReference>
<dbReference type="GO" id="GO:0004571">
    <property type="term" value="F:mannosyl-oligosaccharide 1,2-alpha-mannosidase activity"/>
    <property type="evidence" value="ECO:0007669"/>
    <property type="project" value="InterPro"/>
</dbReference>
<keyword evidence="6" id="KW-0326">Glycosidase</keyword>
<dbReference type="GO" id="GO:0005783">
    <property type="term" value="C:endoplasmic reticulum"/>
    <property type="evidence" value="ECO:0007669"/>
    <property type="project" value="TreeGrafter"/>
</dbReference>
<dbReference type="InterPro" id="IPR001382">
    <property type="entry name" value="Glyco_hydro_47"/>
</dbReference>
<comment type="caution">
    <text evidence="7">The sequence shown here is derived from an EMBL/GenBank/DDBJ whole genome shotgun (WGS) entry which is preliminary data.</text>
</comment>
<dbReference type="Pfam" id="PF01532">
    <property type="entry name" value="Glyco_hydro_47"/>
    <property type="match status" value="1"/>
</dbReference>
<dbReference type="InterPro" id="IPR012341">
    <property type="entry name" value="6hp_glycosidase-like_sf"/>
</dbReference>
<dbReference type="Gene3D" id="1.50.10.10">
    <property type="match status" value="1"/>
</dbReference>
<dbReference type="GO" id="GO:0000139">
    <property type="term" value="C:Golgi membrane"/>
    <property type="evidence" value="ECO:0007669"/>
    <property type="project" value="TreeGrafter"/>
</dbReference>
<accession>A0AAP0NWM9</accession>
<dbReference type="PANTHER" id="PTHR11742">
    <property type="entry name" value="MANNOSYL-OLIGOSACCHARIDE ALPHA-1,2-MANNOSIDASE-RELATED"/>
    <property type="match status" value="1"/>
</dbReference>
<dbReference type="GO" id="GO:0005975">
    <property type="term" value="P:carbohydrate metabolic process"/>
    <property type="evidence" value="ECO:0007669"/>
    <property type="project" value="InterPro"/>
</dbReference>
<keyword evidence="5" id="KW-1015">Disulfide bond</keyword>
<dbReference type="Proteomes" id="UP001420932">
    <property type="component" value="Unassembled WGS sequence"/>
</dbReference>
<dbReference type="PRINTS" id="PR00747">
    <property type="entry name" value="GLYHDRLASE47"/>
</dbReference>
<comment type="pathway">
    <text evidence="2">Protein modification; protein glycosylation.</text>
</comment>
<dbReference type="AlphaFoldDB" id="A0AAP0NWM9"/>
<evidence type="ECO:0000313" key="7">
    <source>
        <dbReference type="EMBL" id="KAK9121763.1"/>
    </source>
</evidence>
<dbReference type="EC" id="3.2.1.-" evidence="6"/>
<reference evidence="7 8" key="1">
    <citation type="submission" date="2024-01" db="EMBL/GenBank/DDBJ databases">
        <title>Genome assemblies of Stephania.</title>
        <authorList>
            <person name="Yang L."/>
        </authorList>
    </citation>
    <scope>NUCLEOTIDE SEQUENCE [LARGE SCALE GENOMIC DNA]</scope>
    <source>
        <strain evidence="7">YNDBR</strain>
        <tissue evidence="7">Leaf</tissue>
    </source>
</reference>
<organism evidence="7 8">
    <name type="scientific">Stephania yunnanensis</name>
    <dbReference type="NCBI Taxonomy" id="152371"/>
    <lineage>
        <taxon>Eukaryota</taxon>
        <taxon>Viridiplantae</taxon>
        <taxon>Streptophyta</taxon>
        <taxon>Embryophyta</taxon>
        <taxon>Tracheophyta</taxon>
        <taxon>Spermatophyta</taxon>
        <taxon>Magnoliopsida</taxon>
        <taxon>Ranunculales</taxon>
        <taxon>Menispermaceae</taxon>
        <taxon>Menispermoideae</taxon>
        <taxon>Cissampelideae</taxon>
        <taxon>Stephania</taxon>
    </lineage>
</organism>
<dbReference type="SUPFAM" id="SSF48225">
    <property type="entry name" value="Seven-hairpin glycosidases"/>
    <property type="match status" value="1"/>
</dbReference>
<evidence type="ECO:0000256" key="2">
    <source>
        <dbReference type="ARBA" id="ARBA00004922"/>
    </source>
</evidence>
<comment type="similarity">
    <text evidence="3 6">Belongs to the glycosyl hydrolase 47 family.</text>
</comment>
<dbReference type="InterPro" id="IPR050749">
    <property type="entry name" value="Glycosyl_Hydrolase_47"/>
</dbReference>
<protein>
    <recommendedName>
        <fullName evidence="6">alpha-1,2-Mannosidase</fullName>
        <ecNumber evidence="6">3.2.1.-</ecNumber>
    </recommendedName>
</protein>
<dbReference type="GO" id="GO:0005509">
    <property type="term" value="F:calcium ion binding"/>
    <property type="evidence" value="ECO:0007669"/>
    <property type="project" value="InterPro"/>
</dbReference>
<sequence>MKGIEEMERDTRFIVVQSNDLRLLPNLPPQSKDGVNSFGGLGATPIDSLDTLFIMGLDEQFQKAKEWVATSLDFNKNYDASVFETTIRLHLLMVTLNYNPN</sequence>
<keyword evidence="4 6" id="KW-0378">Hydrolase</keyword>
<evidence type="ECO:0000256" key="1">
    <source>
        <dbReference type="ARBA" id="ARBA00001913"/>
    </source>
</evidence>
<evidence type="ECO:0000313" key="8">
    <source>
        <dbReference type="Proteomes" id="UP001420932"/>
    </source>
</evidence>
<keyword evidence="8" id="KW-1185">Reference proteome</keyword>
<evidence type="ECO:0000256" key="5">
    <source>
        <dbReference type="ARBA" id="ARBA00023157"/>
    </source>
</evidence>
<evidence type="ECO:0000256" key="6">
    <source>
        <dbReference type="RuleBase" id="RU361193"/>
    </source>
</evidence>
<name>A0AAP0NWM9_9MAGN</name>
<gene>
    <name evidence="7" type="ORF">Syun_019380</name>
</gene>
<evidence type="ECO:0000256" key="4">
    <source>
        <dbReference type="ARBA" id="ARBA00022801"/>
    </source>
</evidence>
<evidence type="ECO:0000256" key="3">
    <source>
        <dbReference type="ARBA" id="ARBA00007658"/>
    </source>
</evidence>
<comment type="cofactor">
    <cofactor evidence="1">
        <name>Ca(2+)</name>
        <dbReference type="ChEBI" id="CHEBI:29108"/>
    </cofactor>
</comment>